<dbReference type="AlphaFoldDB" id="A0A410FVH3"/>
<dbReference type="InterPro" id="IPR018445">
    <property type="entry name" value="Put_Phosphate_transp_reg"/>
</dbReference>
<dbReference type="KEGG" id="bih:BIP78_1301"/>
<accession>A0A410FVH3</accession>
<evidence type="ECO:0000313" key="3">
    <source>
        <dbReference type="Proteomes" id="UP000287233"/>
    </source>
</evidence>
<evidence type="ECO:0000313" key="2">
    <source>
        <dbReference type="EMBL" id="QAA77067.1"/>
    </source>
</evidence>
<evidence type="ECO:0000256" key="1">
    <source>
        <dbReference type="ARBA" id="ARBA00008591"/>
    </source>
</evidence>
<dbReference type="PANTHER" id="PTHR36536">
    <property type="entry name" value="UPF0111 PROTEIN HI_1603"/>
    <property type="match status" value="1"/>
</dbReference>
<protein>
    <recommendedName>
        <fullName evidence="4">Phosphate transport regulator (Distant homolog of PhoU)</fullName>
    </recommendedName>
</protein>
<comment type="similarity">
    <text evidence="1">Belongs to the UPF0111 family.</text>
</comment>
<dbReference type="InterPro" id="IPR038078">
    <property type="entry name" value="PhoU-like_sf"/>
</dbReference>
<dbReference type="Proteomes" id="UP000287233">
    <property type="component" value="Chromosome"/>
</dbReference>
<gene>
    <name evidence="2" type="ORF">BIP78_1301</name>
</gene>
<dbReference type="EMBL" id="CP034928">
    <property type="protein sequence ID" value="QAA77067.1"/>
    <property type="molecule type" value="Genomic_DNA"/>
</dbReference>
<proteinExistence type="inferred from homology"/>
<dbReference type="SUPFAM" id="SSF109755">
    <property type="entry name" value="PhoU-like"/>
    <property type="match status" value="1"/>
</dbReference>
<reference evidence="3" key="1">
    <citation type="submission" date="2018-12" db="EMBL/GenBank/DDBJ databases">
        <title>Complete genome sequence of an uncultured bacterium of the candidate phylum Bipolaricaulota.</title>
        <authorList>
            <person name="Kadnikov V.V."/>
            <person name="Mardanov A.V."/>
            <person name="Beletsky A.V."/>
            <person name="Frank Y.A."/>
            <person name="Karnachuk O.V."/>
            <person name="Ravin N.V."/>
        </authorList>
    </citation>
    <scope>NUCLEOTIDE SEQUENCE [LARGE SCALE GENOMIC DNA]</scope>
</reference>
<evidence type="ECO:0008006" key="4">
    <source>
        <dbReference type="Google" id="ProtNLM"/>
    </source>
</evidence>
<dbReference type="Pfam" id="PF01865">
    <property type="entry name" value="PhoU_div"/>
    <property type="match status" value="1"/>
</dbReference>
<dbReference type="Gene3D" id="1.20.58.220">
    <property type="entry name" value="Phosphate transport system protein phou homolog 2, domain 2"/>
    <property type="match status" value="1"/>
</dbReference>
<name>A0A410FVH3_BIPS1</name>
<dbReference type="PANTHER" id="PTHR36536:SF3">
    <property type="entry name" value="UPF0111 PROTEIN HI_1603"/>
    <property type="match status" value="1"/>
</dbReference>
<sequence length="220" mass="24756">MGRMMDFLRGRQPLVSFRTHATAVEEAAEELGRQTRAWLRGDKVDAELVSQREHEADLIKRRIRNELTQSRRLLMPRSALYQLLWHQDQIADLCQDAALLMSLRRPKLGIALEDAYRALAEAVSRIVHAYGVTIEDFDDAITARDLRGAAGKIAEGVDRINQLEHESDLVEREIVSAIYASEELPPFDRYHLIQLVLMLGGIADQVENAAGDLRAMVSGA</sequence>
<dbReference type="InterPro" id="IPR002727">
    <property type="entry name" value="DUF47"/>
</dbReference>
<organism evidence="2 3">
    <name type="scientific">Bipolaricaulis sibiricus</name>
    <dbReference type="NCBI Taxonomy" id="2501609"/>
    <lineage>
        <taxon>Bacteria</taxon>
        <taxon>Candidatus Bipolaricaulota</taxon>
        <taxon>Candidatus Bipolaricaulia</taxon>
        <taxon>Candidatus Bipolaricaulales</taxon>
        <taxon>Candidatus Bipolaricaulaceae</taxon>
        <taxon>Candidatus Bipolaricaulis</taxon>
    </lineage>
</organism>